<dbReference type="EMBL" id="HBIA01012404">
    <property type="protein sequence ID" value="CAE0234480.1"/>
    <property type="molecule type" value="Transcribed_RNA"/>
</dbReference>
<dbReference type="Gene3D" id="3.30.70.1230">
    <property type="entry name" value="Nucleotide cyclase"/>
    <property type="match status" value="1"/>
</dbReference>
<name>A0A7S3CQ71_9SPIT</name>
<evidence type="ECO:0000259" key="1">
    <source>
        <dbReference type="PROSITE" id="PS50125"/>
    </source>
</evidence>
<dbReference type="GO" id="GO:0035556">
    <property type="term" value="P:intracellular signal transduction"/>
    <property type="evidence" value="ECO:0007669"/>
    <property type="project" value="InterPro"/>
</dbReference>
<dbReference type="InterPro" id="IPR001054">
    <property type="entry name" value="A/G_cyclase"/>
</dbReference>
<dbReference type="Pfam" id="PF00211">
    <property type="entry name" value="Guanylate_cyc"/>
    <property type="match status" value="1"/>
</dbReference>
<dbReference type="InterPro" id="IPR029787">
    <property type="entry name" value="Nucleotide_cyclase"/>
</dbReference>
<organism evidence="2">
    <name type="scientific">Strombidium rassoulzadegani</name>
    <dbReference type="NCBI Taxonomy" id="1082188"/>
    <lineage>
        <taxon>Eukaryota</taxon>
        <taxon>Sar</taxon>
        <taxon>Alveolata</taxon>
        <taxon>Ciliophora</taxon>
        <taxon>Intramacronucleata</taxon>
        <taxon>Spirotrichea</taxon>
        <taxon>Oligotrichia</taxon>
        <taxon>Strombidiidae</taxon>
        <taxon>Strombidium</taxon>
    </lineage>
</organism>
<dbReference type="PANTHER" id="PTHR43336:SF3">
    <property type="entry name" value="GUANYLATE CYCLASE DOMAIN-CONTAINING PROTEIN"/>
    <property type="match status" value="1"/>
</dbReference>
<dbReference type="PROSITE" id="PS50125">
    <property type="entry name" value="GUANYLATE_CYCLASE_2"/>
    <property type="match status" value="1"/>
</dbReference>
<accession>A0A7S3CQ71</accession>
<feature type="domain" description="Guanylate cyclase" evidence="1">
    <location>
        <begin position="287"/>
        <end position="448"/>
    </location>
</feature>
<proteinExistence type="predicted"/>
<dbReference type="GO" id="GO:0009190">
    <property type="term" value="P:cyclic nucleotide biosynthetic process"/>
    <property type="evidence" value="ECO:0007669"/>
    <property type="project" value="InterPro"/>
</dbReference>
<gene>
    <name evidence="2" type="ORF">SRAS04492_LOCUS6285</name>
</gene>
<dbReference type="SUPFAM" id="SSF55073">
    <property type="entry name" value="Nucleotide cyclase"/>
    <property type="match status" value="1"/>
</dbReference>
<dbReference type="AlphaFoldDB" id="A0A7S3CQ71"/>
<dbReference type="CDD" id="cd07302">
    <property type="entry name" value="CHD"/>
    <property type="match status" value="1"/>
</dbReference>
<sequence>MVEEEEEEEVELPRESNVSKLLTERVTKLVVVLVLFLLFMFQLLSEEGYRTQETTHRQGLRLLVELYDSGEEFYADYQTMHALYLSELDTAFGSTYPLVLLQTPDPSLPAYSDELKVLEWEPGLRSLRKPEFQSLRLSSRSGLEFVVSYSTRLEARVDAAGNMGRTTFVCFMLALSSIYFTKDSQLLVLDPLESLIEKINLLARDPLAASSDEVEQAGIYSFAKNETLKNYKDLDKLEINILEKAIVRIGQLLALGFGEAGGFIIQQNMSSSDDLDPLMPGVRTHAIFGFCIIDDFVETTEALETEIMMYVNKIAEIVHSCVDKYRGAPNKNIGEAFLCVWKFYDPDEIEQMDMLGKYSNKRMCKENRIVADLSVYAFLKVIAKINKYEHILEYNQMESIKKTVSDDFRVRMGFGLHQGWAIEGSIGSYFKIDASYLSPNVNMAARLEAATKQFGTEVLLSGDMHDILSDELKQVCREIDTVTVKGSIRPVRLFTVDINIRELVPSQDPMFHKGLREKKYLRYKLRKMLFQSLYSGKTSTAREFNTDHELIELRRFHDPEFEARFALSYQLYLAGDWETAGEGFEELLAERPDDGPTRSLHNVINIQHKGVCPPDWKGFRPLTSK</sequence>
<evidence type="ECO:0000313" key="2">
    <source>
        <dbReference type="EMBL" id="CAE0234480.1"/>
    </source>
</evidence>
<protein>
    <recommendedName>
        <fullName evidence="1">Guanylate cyclase domain-containing protein</fullName>
    </recommendedName>
</protein>
<dbReference type="PANTHER" id="PTHR43336">
    <property type="entry name" value="OXYGEN SENSOR HISTIDINE KINASE RESPONSE REGULATOR DEVS/DOSS"/>
    <property type="match status" value="1"/>
</dbReference>
<reference evidence="2" key="1">
    <citation type="submission" date="2021-01" db="EMBL/GenBank/DDBJ databases">
        <authorList>
            <person name="Corre E."/>
            <person name="Pelletier E."/>
            <person name="Niang G."/>
            <person name="Scheremetjew M."/>
            <person name="Finn R."/>
            <person name="Kale V."/>
            <person name="Holt S."/>
            <person name="Cochrane G."/>
            <person name="Meng A."/>
            <person name="Brown T."/>
            <person name="Cohen L."/>
        </authorList>
    </citation>
    <scope>NUCLEOTIDE SEQUENCE</scope>
    <source>
        <strain evidence="2">Ras09</strain>
    </source>
</reference>